<evidence type="ECO:0000313" key="2">
    <source>
        <dbReference type="EMBL" id="KAH0592039.1"/>
    </source>
</evidence>
<organism evidence="2 3">
    <name type="scientific">Metarhizium humberi</name>
    <dbReference type="NCBI Taxonomy" id="2596975"/>
    <lineage>
        <taxon>Eukaryota</taxon>
        <taxon>Fungi</taxon>
        <taxon>Dikarya</taxon>
        <taxon>Ascomycota</taxon>
        <taxon>Pezizomycotina</taxon>
        <taxon>Sordariomycetes</taxon>
        <taxon>Hypocreomycetidae</taxon>
        <taxon>Hypocreales</taxon>
        <taxon>Clavicipitaceae</taxon>
        <taxon>Metarhizium</taxon>
    </lineage>
</organism>
<gene>
    <name evidence="2" type="ORF">MHUMG1_10250</name>
</gene>
<dbReference type="EMBL" id="JACEFI010000039">
    <property type="protein sequence ID" value="KAH0592039.1"/>
    <property type="molecule type" value="Genomic_DNA"/>
</dbReference>
<name>A0A9P8S3A1_9HYPO</name>
<protein>
    <submittedName>
        <fullName evidence="2">Uncharacterized protein</fullName>
    </submittedName>
</protein>
<reference evidence="2 3" key="1">
    <citation type="submission" date="2020-07" db="EMBL/GenBank/DDBJ databases">
        <title>Metarhizium humberi genome.</title>
        <authorList>
            <person name="Lysoe E."/>
        </authorList>
    </citation>
    <scope>NUCLEOTIDE SEQUENCE [LARGE SCALE GENOMIC DNA]</scope>
    <source>
        <strain evidence="2 3">ESALQ1638</strain>
    </source>
</reference>
<evidence type="ECO:0000256" key="1">
    <source>
        <dbReference type="SAM" id="MobiDB-lite"/>
    </source>
</evidence>
<keyword evidence="3" id="KW-1185">Reference proteome</keyword>
<comment type="caution">
    <text evidence="2">The sequence shown here is derived from an EMBL/GenBank/DDBJ whole genome shotgun (WGS) entry which is preliminary data.</text>
</comment>
<evidence type="ECO:0000313" key="3">
    <source>
        <dbReference type="Proteomes" id="UP000764110"/>
    </source>
</evidence>
<dbReference type="AlphaFoldDB" id="A0A9P8S3A1"/>
<feature type="region of interest" description="Disordered" evidence="1">
    <location>
        <begin position="209"/>
        <end position="239"/>
    </location>
</feature>
<sequence>MYYKFTDVNGRFYLPLTPIVEPACPHARGWTGDANPTLFPVPVPARRLPSRRGRTLNALANSPLPCSGVAASVVSLYAKTQLLSSDELSWLGAQASLYSLTETDIAIIVGCMPACAQFLSPGARASTFFRKDAHELDSPLQRQVEAQENRHGKKEYVQVNHCSNSALHGASQGELLALGLQLDEERGPWLARIGCRVHGGQWEVRQVHERGDDKAKVDGELESSTRRKELSVEQEDGRF</sequence>
<dbReference type="Proteomes" id="UP000764110">
    <property type="component" value="Unassembled WGS sequence"/>
</dbReference>
<accession>A0A9P8S3A1</accession>
<proteinExistence type="predicted"/>